<proteinExistence type="predicted"/>
<evidence type="ECO:0000259" key="2">
    <source>
        <dbReference type="SMART" id="SM00954"/>
    </source>
</evidence>
<dbReference type="SUPFAM" id="SSF81301">
    <property type="entry name" value="Nucleotidyltransferase"/>
    <property type="match status" value="1"/>
</dbReference>
<evidence type="ECO:0000256" key="1">
    <source>
        <dbReference type="ARBA" id="ARBA00004976"/>
    </source>
</evidence>
<evidence type="ECO:0000313" key="3">
    <source>
        <dbReference type="EMBL" id="BAG08615.1"/>
    </source>
</evidence>
<dbReference type="EMBL" id="AP008971">
    <property type="protein sequence ID" value="BAG08615.1"/>
    <property type="molecule type" value="Genomic_DNA"/>
</dbReference>
<protein>
    <recommendedName>
        <fullName evidence="2">RelA/SpoT domain-containing protein</fullName>
    </recommendedName>
</protein>
<dbReference type="Proteomes" id="UP000001319">
    <property type="component" value="Chromosome"/>
</dbReference>
<evidence type="ECO:0000313" key="4">
    <source>
        <dbReference type="Proteomes" id="UP000001319"/>
    </source>
</evidence>
<dbReference type="HOGENOM" id="CLU_610740_0_0_9"/>
<dbReference type="SMART" id="SM00954">
    <property type="entry name" value="RelA_SpoT"/>
    <property type="match status" value="1"/>
</dbReference>
<dbReference type="AlphaFoldDB" id="B0S2M5"/>
<gene>
    <name evidence="3" type="ordered locus">FMG_1197</name>
</gene>
<accession>B0S2M5</accession>
<dbReference type="InterPro" id="IPR043519">
    <property type="entry name" value="NT_sf"/>
</dbReference>
<dbReference type="Pfam" id="PF04607">
    <property type="entry name" value="RelA_SpoT"/>
    <property type="match status" value="1"/>
</dbReference>
<dbReference type="UniPathway" id="UPA00908">
    <property type="reaction ID" value="UER00884"/>
</dbReference>
<dbReference type="PANTHER" id="PTHR41773">
    <property type="entry name" value="GTP PYROPHOSPHATASE-RELATED"/>
    <property type="match status" value="1"/>
</dbReference>
<feature type="domain" description="RelA/SpoT" evidence="2">
    <location>
        <begin position="73"/>
        <end position="210"/>
    </location>
</feature>
<name>B0S2M5_FINM2</name>
<comment type="pathway">
    <text evidence="1">Purine metabolism; ppGpp biosynthesis; ppGpp from GTP: step 1/2.</text>
</comment>
<dbReference type="STRING" id="334413.FMG_1197"/>
<dbReference type="InterPro" id="IPR007685">
    <property type="entry name" value="RelA_SpoT"/>
</dbReference>
<organism evidence="3 4">
    <name type="scientific">Finegoldia magna (strain ATCC 29328 / DSM 20472 / WAL 2508)</name>
    <name type="common">Peptostreptococcus magnus</name>
    <dbReference type="NCBI Taxonomy" id="334413"/>
    <lineage>
        <taxon>Bacteria</taxon>
        <taxon>Bacillati</taxon>
        <taxon>Bacillota</taxon>
        <taxon>Tissierellia</taxon>
        <taxon>Tissierellales</taxon>
        <taxon>Peptoniphilaceae</taxon>
        <taxon>Finegoldia</taxon>
    </lineage>
</organism>
<dbReference type="KEGG" id="fma:FMG_1197"/>
<dbReference type="GO" id="GO:0015970">
    <property type="term" value="P:guanosine tetraphosphate biosynthetic process"/>
    <property type="evidence" value="ECO:0007669"/>
    <property type="project" value="UniProtKB-UniPathway"/>
</dbReference>
<dbReference type="eggNOG" id="COG2357">
    <property type="taxonomic scope" value="Bacteria"/>
</dbReference>
<keyword evidence="4" id="KW-1185">Reference proteome</keyword>
<dbReference type="PANTHER" id="PTHR41773:SF1">
    <property type="entry name" value="RELA_SPOT DOMAIN-CONTAINING PROTEIN"/>
    <property type="match status" value="1"/>
</dbReference>
<sequence length="479" mass="57175">MLFFNACEKLKYGKIIVAIKRRIKMRAGIFQFMNDAVKLINSRNKFINFVAEEAKEFFSKVFETNEDVININARVKKEDSIKEKILKQNYYIKCKDVEDVFSLFPDLIGVRIECRFNENEKDLYEYLKRLFYYKDENGYYYSKYDMRIRLNLDQPQPQKQKNGFEIYKIDAIFVENEEMKINFEVQIKSMVNVFWGEVDHSILYKNSNYVMTEDLIRDVMYSIKNNLTIIDKQLNSVYKKMMTVESNEDDATRQQFKSIITKMIHDGYMLKLKYNLGFVIDMRNIANVVSDYLFSVMDVLEKKQYEERLIDILNKVNAISNKPISFGELYDFSDMEFGDYIHTSFAQGLNSRLDKDFNWNFCLSILFAIDDRENDEIFMDFVYYVIYSIRRIIEKEISNCNINQTYQDILTDKLVKESIKYLSESYNINNFSQNSFEIIGEIVEDFVEDVESVEDIEKLDFLALRNKFLEKFEGIKNED</sequence>
<reference evidence="3 4" key="1">
    <citation type="journal article" date="2008" name="DNA Res.">
        <title>Complete genome sequence of Finegoldia magna, an anaerobic opportunistic pathogen.</title>
        <authorList>
            <person name="Goto T."/>
            <person name="Yamashita A."/>
            <person name="Hirakawa H."/>
            <person name="Matsutani M."/>
            <person name="Todo K."/>
            <person name="Ohshima K."/>
            <person name="Toh H."/>
            <person name="Miyamoto K."/>
            <person name="Kuhara S."/>
            <person name="Hattori M."/>
            <person name="Shimizu T."/>
            <person name="Akimoto S."/>
        </authorList>
    </citation>
    <scope>NUCLEOTIDE SEQUENCE [LARGE SCALE GENOMIC DNA]</scope>
    <source>
        <strain evidence="4">ATCC 29328 / DSM 20472 / WAL 2508</strain>
    </source>
</reference>
<dbReference type="Gene3D" id="3.30.460.10">
    <property type="entry name" value="Beta Polymerase, domain 2"/>
    <property type="match status" value="1"/>
</dbReference>